<sequence>MSQPDLNLDLCTIEAFGGMCVLPDEVVAEWIEAGVLPSRTIAGIRLVDLGRLNAECFNDKVCRPSESVD</sequence>
<dbReference type="Proteomes" id="UP000183385">
    <property type="component" value="Unassembled WGS sequence"/>
</dbReference>
<accession>A0AAQ1HPD3</accession>
<name>A0AAQ1HPD3_9PSED</name>
<comment type="caution">
    <text evidence="1">The sequence shown here is derived from an EMBL/GenBank/DDBJ whole genome shotgun (WGS) entry which is preliminary data.</text>
</comment>
<protein>
    <submittedName>
        <fullName evidence="1">Uncharacterized protein</fullName>
    </submittedName>
</protein>
<dbReference type="RefSeq" id="WP_074981283.1">
    <property type="nucleotide sequence ID" value="NZ_FOLS01000017.1"/>
</dbReference>
<dbReference type="EMBL" id="FOLS01000017">
    <property type="protein sequence ID" value="SFD12382.1"/>
    <property type="molecule type" value="Genomic_DNA"/>
</dbReference>
<evidence type="ECO:0000313" key="2">
    <source>
        <dbReference type="Proteomes" id="UP000183385"/>
    </source>
</evidence>
<proteinExistence type="predicted"/>
<keyword evidence="2" id="KW-1185">Reference proteome</keyword>
<reference evidence="1 2" key="1">
    <citation type="submission" date="2016-10" db="EMBL/GenBank/DDBJ databases">
        <authorList>
            <person name="Varghese N."/>
            <person name="Submissions S."/>
        </authorList>
    </citation>
    <scope>NUCLEOTIDE SEQUENCE [LARGE SCALE GENOMIC DNA]</scope>
    <source>
        <strain evidence="1 2">LMG 18378</strain>
    </source>
</reference>
<gene>
    <name evidence="1" type="ORF">SAMN05216577_11758</name>
</gene>
<evidence type="ECO:0000313" key="1">
    <source>
        <dbReference type="EMBL" id="SFD12382.1"/>
    </source>
</evidence>
<dbReference type="AlphaFoldDB" id="A0AAQ1HPD3"/>
<organism evidence="1 2">
    <name type="scientific">Pseudomonas citronellolis</name>
    <dbReference type="NCBI Taxonomy" id="53408"/>
    <lineage>
        <taxon>Bacteria</taxon>
        <taxon>Pseudomonadati</taxon>
        <taxon>Pseudomonadota</taxon>
        <taxon>Gammaproteobacteria</taxon>
        <taxon>Pseudomonadales</taxon>
        <taxon>Pseudomonadaceae</taxon>
        <taxon>Pseudomonas</taxon>
    </lineage>
</organism>